<evidence type="ECO:0000313" key="5">
    <source>
        <dbReference type="Proteomes" id="UP000198287"/>
    </source>
</evidence>
<accession>A0A226EJQ0</accession>
<proteinExistence type="inferred from homology"/>
<dbReference type="InterPro" id="IPR051330">
    <property type="entry name" value="Phosphatase_reg/MetRdx"/>
</dbReference>
<name>A0A226EJQ0_FOLCA</name>
<dbReference type="EMBL" id="LNIX01000003">
    <property type="protein sequence ID" value="OXA57933.1"/>
    <property type="molecule type" value="Genomic_DNA"/>
</dbReference>
<dbReference type="Pfam" id="PF04176">
    <property type="entry name" value="TIP41"/>
    <property type="match status" value="1"/>
</dbReference>
<organism evidence="4 5">
    <name type="scientific">Folsomia candida</name>
    <name type="common">Springtail</name>
    <dbReference type="NCBI Taxonomy" id="158441"/>
    <lineage>
        <taxon>Eukaryota</taxon>
        <taxon>Metazoa</taxon>
        <taxon>Ecdysozoa</taxon>
        <taxon>Arthropoda</taxon>
        <taxon>Hexapoda</taxon>
        <taxon>Collembola</taxon>
        <taxon>Entomobryomorpha</taxon>
        <taxon>Isotomoidea</taxon>
        <taxon>Isotomidae</taxon>
        <taxon>Proisotominae</taxon>
        <taxon>Folsomia</taxon>
    </lineage>
</organism>
<dbReference type="STRING" id="158441.A0A226EJQ0"/>
<dbReference type="GO" id="GO:0005829">
    <property type="term" value="C:cytosol"/>
    <property type="evidence" value="ECO:0007669"/>
    <property type="project" value="TreeGrafter"/>
</dbReference>
<protein>
    <recommendedName>
        <fullName evidence="2">TIP41-like protein</fullName>
    </recommendedName>
</protein>
<dbReference type="AlphaFoldDB" id="A0A226EJQ0"/>
<keyword evidence="5" id="KW-1185">Reference proteome</keyword>
<evidence type="ECO:0000256" key="2">
    <source>
        <dbReference type="ARBA" id="ARBA00018951"/>
    </source>
</evidence>
<evidence type="ECO:0000256" key="1">
    <source>
        <dbReference type="ARBA" id="ARBA00006658"/>
    </source>
</evidence>
<evidence type="ECO:0000256" key="3">
    <source>
        <dbReference type="SAM" id="MobiDB-lite"/>
    </source>
</evidence>
<dbReference type="PANTHER" id="PTHR21021">
    <property type="entry name" value="GAF/PUTATIVE CYTOSKELETAL PROTEIN"/>
    <property type="match status" value="1"/>
</dbReference>
<sequence length="317" mass="36479">MQVGDSDAATVPNPAGVRRPDGLRRVAMSKHDFEGWTISVLKSPILPSNCYCDVLDGENTKGIVLETGQSWDSVLSKTDAFKCQVCRYGEGLELKHLPEMVFPDNLLHLEYNASGFVLEFNTLDAMKLMSTTDTHSVRVAMSEPWQASKVEMGLPKDILHDFNWTFTTEYKGTLKERGNNSYKSEPLFRVETNTSDKLNLEKLMQKEQILFYDELTLFEDELHDNGISNCSVKIRVMPSGFFILLRYYLRVDHVMGKVCDTRIHFEKGNQYFLRQYQCREESFKNLGTLDPQTFSDINILYNHLPIRTEIIDKIFIT</sequence>
<dbReference type="InterPro" id="IPR007303">
    <property type="entry name" value="TIP41-like"/>
</dbReference>
<comment type="caution">
    <text evidence="4">The sequence shown here is derived from an EMBL/GenBank/DDBJ whole genome shotgun (WGS) entry which is preliminary data.</text>
</comment>
<dbReference type="GO" id="GO:0031929">
    <property type="term" value="P:TOR signaling"/>
    <property type="evidence" value="ECO:0007669"/>
    <property type="project" value="TreeGrafter"/>
</dbReference>
<feature type="region of interest" description="Disordered" evidence="3">
    <location>
        <begin position="1"/>
        <end position="21"/>
    </location>
</feature>
<dbReference type="Proteomes" id="UP000198287">
    <property type="component" value="Unassembled WGS sequence"/>
</dbReference>
<reference evidence="4 5" key="1">
    <citation type="submission" date="2015-12" db="EMBL/GenBank/DDBJ databases">
        <title>The genome of Folsomia candida.</title>
        <authorList>
            <person name="Faddeeva A."/>
            <person name="Derks M.F."/>
            <person name="Anvar Y."/>
            <person name="Smit S."/>
            <person name="Van Straalen N."/>
            <person name="Roelofs D."/>
        </authorList>
    </citation>
    <scope>NUCLEOTIDE SEQUENCE [LARGE SCALE GENOMIC DNA]</scope>
    <source>
        <strain evidence="4 5">VU population</strain>
        <tissue evidence="4">Whole body</tissue>
    </source>
</reference>
<gene>
    <name evidence="4" type="ORF">Fcan01_07617</name>
</gene>
<evidence type="ECO:0000313" key="4">
    <source>
        <dbReference type="EMBL" id="OXA57933.1"/>
    </source>
</evidence>
<dbReference type="PANTHER" id="PTHR21021:SF16">
    <property type="entry name" value="TIP41-LIKE PROTEIN"/>
    <property type="match status" value="1"/>
</dbReference>
<dbReference type="OMA" id="TRWYHEF"/>
<comment type="similarity">
    <text evidence="1">Belongs to the TIP41 family.</text>
</comment>
<dbReference type="OrthoDB" id="10253878at2759"/>